<dbReference type="SUPFAM" id="SSF48726">
    <property type="entry name" value="Immunoglobulin"/>
    <property type="match status" value="2"/>
</dbReference>
<dbReference type="OMA" id="LINCIAR"/>
<evidence type="ECO:0000259" key="2">
    <source>
        <dbReference type="PROSITE" id="PS50835"/>
    </source>
</evidence>
<feature type="domain" description="Ig-like" evidence="2">
    <location>
        <begin position="84"/>
        <end position="160"/>
    </location>
</feature>
<dbReference type="InterPro" id="IPR036179">
    <property type="entry name" value="Ig-like_dom_sf"/>
</dbReference>
<dbReference type="SMART" id="SM00408">
    <property type="entry name" value="IGc2"/>
    <property type="match status" value="2"/>
</dbReference>
<dbReference type="InterPro" id="IPR007110">
    <property type="entry name" value="Ig-like_dom"/>
</dbReference>
<dbReference type="InterPro" id="IPR003598">
    <property type="entry name" value="Ig_sub2"/>
</dbReference>
<dbReference type="Pfam" id="PF13927">
    <property type="entry name" value="Ig_3"/>
    <property type="match status" value="1"/>
</dbReference>
<organism evidence="3 4">
    <name type="scientific">Stegodyphus mimosarum</name>
    <name type="common">African social velvet spider</name>
    <dbReference type="NCBI Taxonomy" id="407821"/>
    <lineage>
        <taxon>Eukaryota</taxon>
        <taxon>Metazoa</taxon>
        <taxon>Ecdysozoa</taxon>
        <taxon>Arthropoda</taxon>
        <taxon>Chelicerata</taxon>
        <taxon>Arachnida</taxon>
        <taxon>Araneae</taxon>
        <taxon>Araneomorphae</taxon>
        <taxon>Entelegynae</taxon>
        <taxon>Eresoidea</taxon>
        <taxon>Eresidae</taxon>
        <taxon>Stegodyphus</taxon>
    </lineage>
</organism>
<name>A0A087UCY4_STEMI</name>
<dbReference type="AlphaFoldDB" id="A0A087UCY4"/>
<dbReference type="OrthoDB" id="6419993at2759"/>
<gene>
    <name evidence="3" type="ORF">X975_01224</name>
</gene>
<dbReference type="EMBL" id="KK119267">
    <property type="protein sequence ID" value="KFM75223.1"/>
    <property type="molecule type" value="Genomic_DNA"/>
</dbReference>
<dbReference type="InterPro" id="IPR013151">
    <property type="entry name" value="Immunoglobulin_dom"/>
</dbReference>
<dbReference type="InterPro" id="IPR013783">
    <property type="entry name" value="Ig-like_fold"/>
</dbReference>
<proteinExistence type="predicted"/>
<feature type="domain" description="Ig-like" evidence="2">
    <location>
        <begin position="177"/>
        <end position="262"/>
    </location>
</feature>
<evidence type="ECO:0000313" key="4">
    <source>
        <dbReference type="Proteomes" id="UP000054359"/>
    </source>
</evidence>
<dbReference type="Proteomes" id="UP000054359">
    <property type="component" value="Unassembled WGS sequence"/>
</dbReference>
<accession>A0A087UCY4</accession>
<sequence length="276" mass="30669">MISWTQQDGNTLHDVTGIRHTRPDGSLVFPPFSAEDFRQGVHDAVYRCVATNIVGSIISREVHVKAVVQRRYKVLVYDEFVVRGNTAVLRCQVPAFVHDYITYMWKRGDGASITSTASRGGRYSVLQTGQLYIRAVTQADGQTSYSCQTRHRLTGEITVSASAGRLFVTEPHGNSSPKIIDFRQIVSANEGESLEMACAATAYPPPTYRWYREEEGRLVLLTSNHRITQLDGSLILQFVSVQDSGRYICVVNNTAGEDRSFTLLTVSAPLAVYITP</sequence>
<evidence type="ECO:0000256" key="1">
    <source>
        <dbReference type="ARBA" id="ARBA00023319"/>
    </source>
</evidence>
<keyword evidence="1" id="KW-0393">Immunoglobulin domain</keyword>
<dbReference type="InterPro" id="IPR003599">
    <property type="entry name" value="Ig_sub"/>
</dbReference>
<dbReference type="GO" id="GO:0048468">
    <property type="term" value="P:cell development"/>
    <property type="evidence" value="ECO:0007669"/>
    <property type="project" value="UniProtKB-ARBA"/>
</dbReference>
<dbReference type="PROSITE" id="PS50835">
    <property type="entry name" value="IG_LIKE"/>
    <property type="match status" value="2"/>
</dbReference>
<dbReference type="STRING" id="407821.A0A087UCY4"/>
<feature type="non-terminal residue" evidence="3">
    <location>
        <position position="276"/>
    </location>
</feature>
<reference evidence="3 4" key="1">
    <citation type="submission" date="2013-11" db="EMBL/GenBank/DDBJ databases">
        <title>Genome sequencing of Stegodyphus mimosarum.</title>
        <authorList>
            <person name="Bechsgaard J."/>
        </authorList>
    </citation>
    <scope>NUCLEOTIDE SEQUENCE [LARGE SCALE GENOMIC DNA]</scope>
</reference>
<keyword evidence="4" id="KW-1185">Reference proteome</keyword>
<dbReference type="PANTHER" id="PTHR10075:SF14">
    <property type="entry name" value="CELL ADHESION MOLECULE DSCAM2-RELATED"/>
    <property type="match status" value="1"/>
</dbReference>
<dbReference type="PANTHER" id="PTHR10075">
    <property type="entry name" value="BASIGIN RELATED"/>
    <property type="match status" value="1"/>
</dbReference>
<dbReference type="FunFam" id="2.60.40.10:FF:000324">
    <property type="entry name" value="Down syndrome cell adhesion molecule, isoform D"/>
    <property type="match status" value="1"/>
</dbReference>
<protein>
    <submittedName>
        <fullName evidence="3">Down syndrome cell adhesion molecule</fullName>
    </submittedName>
</protein>
<dbReference type="SMART" id="SM00409">
    <property type="entry name" value="IG"/>
    <property type="match status" value="2"/>
</dbReference>
<dbReference type="Gene3D" id="2.60.40.10">
    <property type="entry name" value="Immunoglobulins"/>
    <property type="match status" value="3"/>
</dbReference>
<evidence type="ECO:0000313" key="3">
    <source>
        <dbReference type="EMBL" id="KFM75223.1"/>
    </source>
</evidence>
<dbReference type="Pfam" id="PF00047">
    <property type="entry name" value="ig"/>
    <property type="match status" value="1"/>
</dbReference>